<dbReference type="EMBL" id="LAZR01011933">
    <property type="protein sequence ID" value="KKM52632.1"/>
    <property type="molecule type" value="Genomic_DNA"/>
</dbReference>
<organism evidence="1">
    <name type="scientific">marine sediment metagenome</name>
    <dbReference type="NCBI Taxonomy" id="412755"/>
    <lineage>
        <taxon>unclassified sequences</taxon>
        <taxon>metagenomes</taxon>
        <taxon>ecological metagenomes</taxon>
    </lineage>
</organism>
<feature type="non-terminal residue" evidence="1">
    <location>
        <position position="26"/>
    </location>
</feature>
<dbReference type="AlphaFoldDB" id="A0A0F9IP91"/>
<sequence length="26" mass="3177">MNNCEEKIITREGYRIKHVKYFIGAY</sequence>
<reference evidence="1" key="1">
    <citation type="journal article" date="2015" name="Nature">
        <title>Complex archaea that bridge the gap between prokaryotes and eukaryotes.</title>
        <authorList>
            <person name="Spang A."/>
            <person name="Saw J.H."/>
            <person name="Jorgensen S.L."/>
            <person name="Zaremba-Niedzwiedzka K."/>
            <person name="Martijn J."/>
            <person name="Lind A.E."/>
            <person name="van Eijk R."/>
            <person name="Schleper C."/>
            <person name="Guy L."/>
            <person name="Ettema T.J."/>
        </authorList>
    </citation>
    <scope>NUCLEOTIDE SEQUENCE</scope>
</reference>
<comment type="caution">
    <text evidence="1">The sequence shown here is derived from an EMBL/GenBank/DDBJ whole genome shotgun (WGS) entry which is preliminary data.</text>
</comment>
<protein>
    <submittedName>
        <fullName evidence="1">Uncharacterized protein</fullName>
    </submittedName>
</protein>
<evidence type="ECO:0000313" key="1">
    <source>
        <dbReference type="EMBL" id="KKM52632.1"/>
    </source>
</evidence>
<proteinExistence type="predicted"/>
<accession>A0A0F9IP91</accession>
<gene>
    <name evidence="1" type="ORF">LCGC14_1554700</name>
</gene>
<name>A0A0F9IP91_9ZZZZ</name>